<geneLocation type="plasmid" evidence="2 3">
    <name>pOA238_160</name>
</geneLocation>
<dbReference type="SUPFAM" id="SSF54909">
    <property type="entry name" value="Dimeric alpha+beta barrel"/>
    <property type="match status" value="1"/>
</dbReference>
<dbReference type="Proteomes" id="UP000004688">
    <property type="component" value="Plasmid pOA238_160"/>
</dbReference>
<dbReference type="OrthoDB" id="9816070at2"/>
<organism evidence="2 3">
    <name type="scientific">Octadecabacter arcticus 238</name>
    <dbReference type="NCBI Taxonomy" id="391616"/>
    <lineage>
        <taxon>Bacteria</taxon>
        <taxon>Pseudomonadati</taxon>
        <taxon>Pseudomonadota</taxon>
        <taxon>Alphaproteobacteria</taxon>
        <taxon>Rhodobacterales</taxon>
        <taxon>Roseobacteraceae</taxon>
        <taxon>Octadecabacter</taxon>
    </lineage>
</organism>
<proteinExistence type="predicted"/>
<dbReference type="PROSITE" id="PS51502">
    <property type="entry name" value="S_R_A_B_BARREL"/>
    <property type="match status" value="1"/>
</dbReference>
<evidence type="ECO:0000259" key="1">
    <source>
        <dbReference type="PROSITE" id="PS51502"/>
    </source>
</evidence>
<dbReference type="eggNOG" id="COG2755">
    <property type="taxonomic scope" value="Bacteria"/>
</dbReference>
<gene>
    <name evidence="2" type="ORF">OA238_160p1080</name>
</gene>
<dbReference type="AlphaFoldDB" id="M9RQM4"/>
<dbReference type="Pfam" id="PF07876">
    <property type="entry name" value="Dabb"/>
    <property type="match status" value="1"/>
</dbReference>
<feature type="domain" description="Stress-response A/B barrel" evidence="1">
    <location>
        <begin position="2"/>
        <end position="101"/>
    </location>
</feature>
<evidence type="ECO:0000313" key="3">
    <source>
        <dbReference type="Proteomes" id="UP000004688"/>
    </source>
</evidence>
<dbReference type="KEGG" id="oar:OA238_160p1080"/>
<name>M9RQM4_9RHOB</name>
<dbReference type="SMART" id="SM00886">
    <property type="entry name" value="Dabb"/>
    <property type="match status" value="1"/>
</dbReference>
<keyword evidence="2" id="KW-0614">Plasmid</keyword>
<dbReference type="HOGENOM" id="CLU_080664_4_2_5"/>
<dbReference type="InterPro" id="IPR011008">
    <property type="entry name" value="Dimeric_a/b-barrel"/>
</dbReference>
<keyword evidence="3" id="KW-1185">Reference proteome</keyword>
<protein>
    <recommendedName>
        <fullName evidence="1">Stress-response A/B barrel domain-containing protein</fullName>
    </recommendedName>
</protein>
<accession>M9RQM4</accession>
<dbReference type="Gene3D" id="3.30.70.100">
    <property type="match status" value="1"/>
</dbReference>
<sequence length="103" mass="11411">MIRHLVFLKYRNSVSRDIKDGILRDLEALKTKVSGFINFGSGSNISPENDVVRGFLDMFWIDFEDISARDAYLSNETHKGIAARINAATDAGIDGVFVCDVAV</sequence>
<dbReference type="RefSeq" id="WP_015497805.1">
    <property type="nucleotide sequence ID" value="NC_020910.1"/>
</dbReference>
<reference evidence="2 3" key="1">
    <citation type="journal article" date="2013" name="PLoS ONE">
        <title>Poles Apart: Arctic and Antarctic Octadecabacter strains Share High Genome Plasticity and a New Type of Xanthorhodopsin.</title>
        <authorList>
            <person name="Vollmers J."/>
            <person name="Voget S."/>
            <person name="Dietrich S."/>
            <person name="Gollnow K."/>
            <person name="Smits M."/>
            <person name="Meyer K."/>
            <person name="Brinkhoff T."/>
            <person name="Simon M."/>
            <person name="Daniel R."/>
        </authorList>
    </citation>
    <scope>NUCLEOTIDE SEQUENCE [LARGE SCALE GENOMIC DNA]</scope>
    <source>
        <strain evidence="2 3">238</strain>
        <plasmid evidence="3">Plasmid pOA238_160</plasmid>
    </source>
</reference>
<dbReference type="EMBL" id="CP003744">
    <property type="protein sequence ID" value="AGI74914.1"/>
    <property type="molecule type" value="Genomic_DNA"/>
</dbReference>
<dbReference type="InterPro" id="IPR013097">
    <property type="entry name" value="Dabb"/>
</dbReference>
<evidence type="ECO:0000313" key="2">
    <source>
        <dbReference type="EMBL" id="AGI74914.1"/>
    </source>
</evidence>